<keyword evidence="2" id="KW-1185">Reference proteome</keyword>
<comment type="caution">
    <text evidence="1">The sequence shown here is derived from an EMBL/GenBank/DDBJ whole genome shotgun (WGS) entry which is preliminary data.</text>
</comment>
<protein>
    <recommendedName>
        <fullName evidence="3">N-acetyltransferase domain-containing protein</fullName>
    </recommendedName>
</protein>
<proteinExistence type="predicted"/>
<dbReference type="InterPro" id="IPR016181">
    <property type="entry name" value="Acyl_CoA_acyltransferase"/>
</dbReference>
<evidence type="ECO:0000313" key="1">
    <source>
        <dbReference type="EMBL" id="TGO23122.1"/>
    </source>
</evidence>
<dbReference type="PANTHER" id="PTHR42791:SF5">
    <property type="entry name" value="HYPOTHETICAL ACETYLTRANSFERASE (EUROFUNG)"/>
    <property type="match status" value="1"/>
</dbReference>
<dbReference type="Gene3D" id="3.40.630.30">
    <property type="match status" value="1"/>
</dbReference>
<sequence>MQFFSVPPSTASQLFYALLTPTRLAHRDAINALTSRSWLRHSLDKYSHWLYVTDPNDSDKIVGGGCWRIVLEDEDGEEEAIDPWRIPEGEKREYVKGIFEIWAEIQGRGKGAHCAVEVIFTSLSHRRPGIGNLILSWGTHKADELGLDCYVEGGLKRFGMWKLSYTKKKIRRARSGKSLMRSWWKF</sequence>
<dbReference type="EMBL" id="PQXI01000143">
    <property type="protein sequence ID" value="TGO23122.1"/>
    <property type="molecule type" value="Genomic_DNA"/>
</dbReference>
<evidence type="ECO:0000313" key="2">
    <source>
        <dbReference type="Proteomes" id="UP000297910"/>
    </source>
</evidence>
<gene>
    <name evidence="1" type="ORF">BPAE_0143g00200</name>
</gene>
<name>A0A4Z1FJZ0_9HELO</name>
<dbReference type="SUPFAM" id="SSF55729">
    <property type="entry name" value="Acyl-CoA N-acyltransferases (Nat)"/>
    <property type="match status" value="1"/>
</dbReference>
<dbReference type="InterPro" id="IPR052523">
    <property type="entry name" value="Trichothecene_AcTrans"/>
</dbReference>
<reference evidence="1 2" key="1">
    <citation type="submission" date="2017-12" db="EMBL/GenBank/DDBJ databases">
        <title>Comparative genomics of Botrytis spp.</title>
        <authorList>
            <person name="Valero-Jimenez C.A."/>
            <person name="Tapia P."/>
            <person name="Veloso J."/>
            <person name="Silva-Moreno E."/>
            <person name="Staats M."/>
            <person name="Valdes J.H."/>
            <person name="Van Kan J.A.L."/>
        </authorList>
    </citation>
    <scope>NUCLEOTIDE SEQUENCE [LARGE SCALE GENOMIC DNA]</scope>
    <source>
        <strain evidence="1 2">Bp0003</strain>
    </source>
</reference>
<dbReference type="Proteomes" id="UP000297910">
    <property type="component" value="Unassembled WGS sequence"/>
</dbReference>
<dbReference type="PANTHER" id="PTHR42791">
    <property type="entry name" value="GNAT FAMILY ACETYLTRANSFERASE"/>
    <property type="match status" value="1"/>
</dbReference>
<evidence type="ECO:0008006" key="3">
    <source>
        <dbReference type="Google" id="ProtNLM"/>
    </source>
</evidence>
<dbReference type="AlphaFoldDB" id="A0A4Z1FJZ0"/>
<organism evidence="1 2">
    <name type="scientific">Botrytis paeoniae</name>
    <dbReference type="NCBI Taxonomy" id="278948"/>
    <lineage>
        <taxon>Eukaryota</taxon>
        <taxon>Fungi</taxon>
        <taxon>Dikarya</taxon>
        <taxon>Ascomycota</taxon>
        <taxon>Pezizomycotina</taxon>
        <taxon>Leotiomycetes</taxon>
        <taxon>Helotiales</taxon>
        <taxon>Sclerotiniaceae</taxon>
        <taxon>Botrytis</taxon>
    </lineage>
</organism>
<accession>A0A4Z1FJZ0</accession>